<dbReference type="InParanoid" id="A0A1Q5PXH6"/>
<dbReference type="RefSeq" id="WP_073822883.1">
    <property type="nucleotide sequence ID" value="NZ_JAUNKL010000021.1"/>
</dbReference>
<dbReference type="Pfam" id="PF03136">
    <property type="entry name" value="Pup_ligase"/>
    <property type="match status" value="1"/>
</dbReference>
<accession>A0A1Q5PXH6</accession>
<evidence type="ECO:0008006" key="4">
    <source>
        <dbReference type="Google" id="ProtNLM"/>
    </source>
</evidence>
<dbReference type="GO" id="GO:0019941">
    <property type="term" value="P:modification-dependent protein catabolic process"/>
    <property type="evidence" value="ECO:0007669"/>
    <property type="project" value="InterPro"/>
</dbReference>
<dbReference type="GO" id="GO:0005524">
    <property type="term" value="F:ATP binding"/>
    <property type="evidence" value="ECO:0007669"/>
    <property type="project" value="TreeGrafter"/>
</dbReference>
<dbReference type="STRING" id="52770.BSZ40_02170"/>
<dbReference type="OrthoDB" id="9760627at2"/>
<protein>
    <recommendedName>
        <fullName evidence="4">Proteasome accessory factor PafA2</fullName>
    </recommendedName>
</protein>
<dbReference type="GO" id="GO:0070490">
    <property type="term" value="P:protein pupylation"/>
    <property type="evidence" value="ECO:0007669"/>
    <property type="project" value="TreeGrafter"/>
</dbReference>
<dbReference type="PANTHER" id="PTHR42307:SF2">
    <property type="entry name" value="PUP DEAMIDASE_DEPUPYLASE"/>
    <property type="match status" value="1"/>
</dbReference>
<reference evidence="3" key="1">
    <citation type="submission" date="2016-12" db="EMBL/GenBank/DDBJ databases">
        <authorList>
            <person name="Meng X."/>
        </authorList>
    </citation>
    <scope>NUCLEOTIDE SEQUENCE [LARGE SCALE GENOMIC DNA]</scope>
    <source>
        <strain evidence="3">DSM 20732</strain>
    </source>
</reference>
<dbReference type="GO" id="GO:0010498">
    <property type="term" value="P:proteasomal protein catabolic process"/>
    <property type="evidence" value="ECO:0007669"/>
    <property type="project" value="InterPro"/>
</dbReference>
<sequence>MRILSTETEYGIIQEGNPRAQAQTLASNIVAAYAATLPVPPVRWDYAGEDPLNDLRGHRLPRAAAHPSQLTDAPRSHLPAPVPAPNLPPSGTGEAGAAALPALPRPSSAELSLATPTNCVTLAGARFYVDHAHPEYSAGEAASVRDAVLADRAGDVVAAQAMAALGDGTVLFKNNTDGKGAAYGAHENYQVSRATDLDDIIAVLLPFLVTRPILCGTGRLGRGQRSEQPGFQISQRADFIENDIGLETTFNRPIVNMRDEPHADASQWRRLHIINGDANLFDYSLFLRLGTTSLVLSLAEAGLPLSISGLALANPVAAAREISHDPTLTHRVELRNGKTATALEIQRQLREIVGAQLGPLTGEEAEIFALWGKVLDLLEFARPAAARYVEWVAKYQVLGALAARLGGDWQHPKLQALDLQWHDLRPSSSIVARLDAAGQVGRLFSAAEVRAAVERPVGTTRAAVRAAAVRSGRAFAASWTSVILDLPGDPYLRRLALPTAADGQIPPVLAQLTAQ</sequence>
<dbReference type="GO" id="GO:0016811">
    <property type="term" value="F:hydrolase activity, acting on carbon-nitrogen (but not peptide) bonds, in linear amides"/>
    <property type="evidence" value="ECO:0007669"/>
    <property type="project" value="TreeGrafter"/>
</dbReference>
<name>A0A1Q5PXH6_9ACTO</name>
<evidence type="ECO:0000313" key="3">
    <source>
        <dbReference type="Proteomes" id="UP000185612"/>
    </source>
</evidence>
<evidence type="ECO:0000313" key="2">
    <source>
        <dbReference type="EMBL" id="OKL52313.1"/>
    </source>
</evidence>
<evidence type="ECO:0000256" key="1">
    <source>
        <dbReference type="SAM" id="MobiDB-lite"/>
    </source>
</evidence>
<dbReference type="InterPro" id="IPR004347">
    <property type="entry name" value="Pup_ligase/deamidase"/>
</dbReference>
<dbReference type="GO" id="GO:0008233">
    <property type="term" value="F:peptidase activity"/>
    <property type="evidence" value="ECO:0007669"/>
    <property type="project" value="TreeGrafter"/>
</dbReference>
<dbReference type="Proteomes" id="UP000185612">
    <property type="component" value="Unassembled WGS sequence"/>
</dbReference>
<dbReference type="AlphaFoldDB" id="A0A1Q5PXH6"/>
<dbReference type="EMBL" id="MQVS01000002">
    <property type="protein sequence ID" value="OKL52313.1"/>
    <property type="molecule type" value="Genomic_DNA"/>
</dbReference>
<proteinExistence type="predicted"/>
<comment type="caution">
    <text evidence="2">The sequence shown here is derived from an EMBL/GenBank/DDBJ whole genome shotgun (WGS) entry which is preliminary data.</text>
</comment>
<organism evidence="2 3">
    <name type="scientific">Buchananella hordeovulneris</name>
    <dbReference type="NCBI Taxonomy" id="52770"/>
    <lineage>
        <taxon>Bacteria</taxon>
        <taxon>Bacillati</taxon>
        <taxon>Actinomycetota</taxon>
        <taxon>Actinomycetes</taxon>
        <taxon>Actinomycetales</taxon>
        <taxon>Actinomycetaceae</taxon>
        <taxon>Buchananella</taxon>
    </lineage>
</organism>
<keyword evidence="3" id="KW-1185">Reference proteome</keyword>
<feature type="region of interest" description="Disordered" evidence="1">
    <location>
        <begin position="63"/>
        <end position="99"/>
    </location>
</feature>
<dbReference type="PANTHER" id="PTHR42307">
    <property type="entry name" value="PUP DEAMIDASE/DEPUPYLASE"/>
    <property type="match status" value="1"/>
</dbReference>
<gene>
    <name evidence="2" type="ORF">BSZ40_02170</name>
</gene>